<evidence type="ECO:0000256" key="5">
    <source>
        <dbReference type="ARBA" id="ARBA00023242"/>
    </source>
</evidence>
<dbReference type="HOGENOM" id="CLU_011455_2_1_1"/>
<dbReference type="AlphaFoldDB" id="A0A0D2ETZ3"/>
<dbReference type="CDD" id="cd12148">
    <property type="entry name" value="fungal_TF_MHR"/>
    <property type="match status" value="1"/>
</dbReference>
<accession>A0A0D2ETZ3</accession>
<feature type="compositionally biased region" description="Polar residues" evidence="6">
    <location>
        <begin position="571"/>
        <end position="581"/>
    </location>
</feature>
<evidence type="ECO:0000256" key="1">
    <source>
        <dbReference type="ARBA" id="ARBA00004123"/>
    </source>
</evidence>
<feature type="compositionally biased region" description="Polar residues" evidence="6">
    <location>
        <begin position="60"/>
        <end position="102"/>
    </location>
</feature>
<dbReference type="Proteomes" id="UP000054342">
    <property type="component" value="Unassembled WGS sequence"/>
</dbReference>
<keyword evidence="4" id="KW-0804">Transcription</keyword>
<dbReference type="OrthoDB" id="4145665at2759"/>
<feature type="region of interest" description="Disordered" evidence="6">
    <location>
        <begin position="1"/>
        <end position="28"/>
    </location>
</feature>
<reference evidence="8 9" key="1">
    <citation type="submission" date="2015-01" db="EMBL/GenBank/DDBJ databases">
        <title>The Genome Sequence of Exophiala xenobiotica CBS118157.</title>
        <authorList>
            <consortium name="The Broad Institute Genomics Platform"/>
            <person name="Cuomo C."/>
            <person name="de Hoog S."/>
            <person name="Gorbushina A."/>
            <person name="Stielow B."/>
            <person name="Teixiera M."/>
            <person name="Abouelleil A."/>
            <person name="Chapman S.B."/>
            <person name="Priest M."/>
            <person name="Young S.K."/>
            <person name="Wortman J."/>
            <person name="Nusbaum C."/>
            <person name="Birren B."/>
        </authorList>
    </citation>
    <scope>NUCLEOTIDE SEQUENCE [LARGE SCALE GENOMIC DNA]</scope>
    <source>
        <strain evidence="8 9">CBS 118157</strain>
    </source>
</reference>
<feature type="compositionally biased region" description="Acidic residues" evidence="6">
    <location>
        <begin position="555"/>
        <end position="565"/>
    </location>
</feature>
<organism evidence="8 9">
    <name type="scientific">Exophiala xenobiotica</name>
    <dbReference type="NCBI Taxonomy" id="348802"/>
    <lineage>
        <taxon>Eukaryota</taxon>
        <taxon>Fungi</taxon>
        <taxon>Dikarya</taxon>
        <taxon>Ascomycota</taxon>
        <taxon>Pezizomycotina</taxon>
        <taxon>Eurotiomycetes</taxon>
        <taxon>Chaetothyriomycetidae</taxon>
        <taxon>Chaetothyriales</taxon>
        <taxon>Herpotrichiellaceae</taxon>
        <taxon>Exophiala</taxon>
    </lineage>
</organism>
<keyword evidence="9" id="KW-1185">Reference proteome</keyword>
<keyword evidence="3" id="KW-0238">DNA-binding</keyword>
<feature type="region of interest" description="Disordered" evidence="6">
    <location>
        <begin position="549"/>
        <end position="596"/>
    </location>
</feature>
<dbReference type="InterPro" id="IPR051089">
    <property type="entry name" value="prtT"/>
</dbReference>
<name>A0A0D2ETZ3_9EURO</name>
<evidence type="ECO:0000259" key="7">
    <source>
        <dbReference type="Pfam" id="PF04082"/>
    </source>
</evidence>
<feature type="compositionally biased region" description="Basic and acidic residues" evidence="6">
    <location>
        <begin position="16"/>
        <end position="25"/>
    </location>
</feature>
<dbReference type="PANTHER" id="PTHR31845">
    <property type="entry name" value="FINGER DOMAIN PROTEIN, PUTATIVE-RELATED"/>
    <property type="match status" value="1"/>
</dbReference>
<dbReference type="Pfam" id="PF04082">
    <property type="entry name" value="Fungal_trans"/>
    <property type="match status" value="1"/>
</dbReference>
<dbReference type="GeneID" id="25324659"/>
<evidence type="ECO:0000256" key="3">
    <source>
        <dbReference type="ARBA" id="ARBA00023125"/>
    </source>
</evidence>
<gene>
    <name evidence="8" type="ORF">PV05_02751</name>
</gene>
<feature type="domain" description="Xylanolytic transcriptional activator regulatory" evidence="7">
    <location>
        <begin position="152"/>
        <end position="291"/>
    </location>
</feature>
<keyword evidence="5" id="KW-0539">Nucleus</keyword>
<keyword evidence="2" id="KW-0805">Transcription regulation</keyword>
<dbReference type="InterPro" id="IPR007219">
    <property type="entry name" value="XnlR_reg_dom"/>
</dbReference>
<evidence type="ECO:0000313" key="9">
    <source>
        <dbReference type="Proteomes" id="UP000054342"/>
    </source>
</evidence>
<dbReference type="RefSeq" id="XP_013318794.1">
    <property type="nucleotide sequence ID" value="XM_013463340.1"/>
</dbReference>
<dbReference type="GO" id="GO:0006351">
    <property type="term" value="P:DNA-templated transcription"/>
    <property type="evidence" value="ECO:0007669"/>
    <property type="project" value="InterPro"/>
</dbReference>
<evidence type="ECO:0000256" key="2">
    <source>
        <dbReference type="ARBA" id="ARBA00023015"/>
    </source>
</evidence>
<feature type="compositionally biased region" description="Low complexity" evidence="6">
    <location>
        <begin position="47"/>
        <end position="59"/>
    </location>
</feature>
<dbReference type="GO" id="GO:0000981">
    <property type="term" value="F:DNA-binding transcription factor activity, RNA polymerase II-specific"/>
    <property type="evidence" value="ECO:0007669"/>
    <property type="project" value="TreeGrafter"/>
</dbReference>
<dbReference type="EMBL" id="KN847318">
    <property type="protein sequence ID" value="KIW58210.1"/>
    <property type="molecule type" value="Genomic_DNA"/>
</dbReference>
<sequence>MFRMSNSEAQVRRARKPSETVHEMQEEQSCLKAELVRENASLYEQLNNHNNSNNNHPSSQTEIPATTWASPQSAKPAPSLTQLQQQSVAQTTGHDGQISEISSHAGVPGSVPPVDILPDVPVGSHGFQVAPATLEIGQIGRDKIHHCFALFFTHYEIFLPGLLDPNMPPEEYYERSPFLFWSIVATGARRYADDPTLFQRVVSQVQQIALGTLFSCSNPIPTIQAVLILCLWPIPVNSMCQDTSHTLGAVAMQLAVQNGLHILGHQQDYERQNINTSNSEVSWRFRLWIHCVLTVQNSNLVDGFPCWTVAEIGHTESDPMLEHILSPSLFYHYKLYKVQTDAIQAITRSVELLKPNCGPPLNSLIDVFDAQVRALAPANNREIDVLVQKCTRLGLRAFHFFATPDAARTAGLVQLYALCCSVLDMLHDLDAANDFALYSTQWLHRMLCLAAHIIIRITFSEVRTHVDLEHGERAFFKAIKFTRKRSVENNDLDSRAALILTQLWANNSSFRKKDGALIGDRMRLRSRLFSSIMSDSNWHWRATFGHRKPNPYKADDDEGGEEAFAADEQHQGSSDWTSSSMLVPPSQQPQGSATSTFLGGPMLNFDAFNDFQDWDWTPLRDGMDLSTISHFAEADAD</sequence>
<evidence type="ECO:0000256" key="4">
    <source>
        <dbReference type="ARBA" id="ARBA00023163"/>
    </source>
</evidence>
<evidence type="ECO:0000313" key="8">
    <source>
        <dbReference type="EMBL" id="KIW58210.1"/>
    </source>
</evidence>
<dbReference type="GO" id="GO:0000976">
    <property type="term" value="F:transcription cis-regulatory region binding"/>
    <property type="evidence" value="ECO:0007669"/>
    <property type="project" value="TreeGrafter"/>
</dbReference>
<feature type="region of interest" description="Disordered" evidence="6">
    <location>
        <begin position="46"/>
        <end position="112"/>
    </location>
</feature>
<dbReference type="GO" id="GO:0005634">
    <property type="term" value="C:nucleus"/>
    <property type="evidence" value="ECO:0007669"/>
    <property type="project" value="UniProtKB-SubCell"/>
</dbReference>
<proteinExistence type="predicted"/>
<evidence type="ECO:0000256" key="6">
    <source>
        <dbReference type="SAM" id="MobiDB-lite"/>
    </source>
</evidence>
<comment type="subcellular location">
    <subcellularLocation>
        <location evidence="1">Nucleus</location>
    </subcellularLocation>
</comment>
<protein>
    <recommendedName>
        <fullName evidence="7">Xylanolytic transcriptional activator regulatory domain-containing protein</fullName>
    </recommendedName>
</protein>
<dbReference type="PANTHER" id="PTHR31845:SF21">
    <property type="entry name" value="REGULATORY PROTEIN LEU3"/>
    <property type="match status" value="1"/>
</dbReference>
<dbReference type="GO" id="GO:0008270">
    <property type="term" value="F:zinc ion binding"/>
    <property type="evidence" value="ECO:0007669"/>
    <property type="project" value="InterPro"/>
</dbReference>